<dbReference type="STRING" id="60137.SAMN04488041_10114"/>
<feature type="compositionally biased region" description="Low complexity" evidence="1">
    <location>
        <begin position="167"/>
        <end position="187"/>
    </location>
</feature>
<evidence type="ECO:0000313" key="2">
    <source>
        <dbReference type="EMBL" id="SDW00251.1"/>
    </source>
</evidence>
<feature type="compositionally biased region" description="Low complexity" evidence="1">
    <location>
        <begin position="230"/>
        <end position="259"/>
    </location>
</feature>
<dbReference type="Proteomes" id="UP000183076">
    <property type="component" value="Unassembled WGS sequence"/>
</dbReference>
<feature type="region of interest" description="Disordered" evidence="1">
    <location>
        <begin position="37"/>
        <end position="265"/>
    </location>
</feature>
<dbReference type="SUPFAM" id="SSF88713">
    <property type="entry name" value="Glycoside hydrolase/deacetylase"/>
    <property type="match status" value="1"/>
</dbReference>
<dbReference type="InterPro" id="IPR011330">
    <property type="entry name" value="Glyco_hydro/deAcase_b/a-brl"/>
</dbReference>
<dbReference type="CDD" id="cd10936">
    <property type="entry name" value="CE4_DAC2"/>
    <property type="match status" value="1"/>
</dbReference>
<feature type="compositionally biased region" description="Pro residues" evidence="1">
    <location>
        <begin position="150"/>
        <end position="166"/>
    </location>
</feature>
<protein>
    <submittedName>
        <fullName evidence="2">Uncharacterized conserved protein YibQ, putative polysaccharide deacetylase 2 family</fullName>
    </submittedName>
</protein>
<proteinExistence type="predicted"/>
<evidence type="ECO:0000256" key="1">
    <source>
        <dbReference type="SAM" id="MobiDB-lite"/>
    </source>
</evidence>
<dbReference type="GO" id="GO:0005975">
    <property type="term" value="P:carbohydrate metabolic process"/>
    <property type="evidence" value="ECO:0007669"/>
    <property type="project" value="InterPro"/>
</dbReference>
<evidence type="ECO:0000313" key="3">
    <source>
        <dbReference type="Proteomes" id="UP000183076"/>
    </source>
</evidence>
<dbReference type="Gene3D" id="3.20.20.370">
    <property type="entry name" value="Glycoside hydrolase/deacetylase"/>
    <property type="match status" value="1"/>
</dbReference>
<dbReference type="GeneID" id="94019333"/>
<dbReference type="Pfam" id="PF04748">
    <property type="entry name" value="Polysacc_deac_2"/>
    <property type="match status" value="1"/>
</dbReference>
<dbReference type="AlphaFoldDB" id="A0A1H2PZJ3"/>
<organism evidence="2 3">
    <name type="scientific">Sulfitobacter pontiacus</name>
    <dbReference type="NCBI Taxonomy" id="60137"/>
    <lineage>
        <taxon>Bacteria</taxon>
        <taxon>Pseudomonadati</taxon>
        <taxon>Pseudomonadota</taxon>
        <taxon>Alphaproteobacteria</taxon>
        <taxon>Rhodobacterales</taxon>
        <taxon>Roseobacteraceae</taxon>
        <taxon>Sulfitobacter</taxon>
    </lineage>
</organism>
<dbReference type="RefSeq" id="WP_083350844.1">
    <property type="nucleotide sequence ID" value="NZ_CP160849.1"/>
</dbReference>
<feature type="compositionally biased region" description="Acidic residues" evidence="1">
    <location>
        <begin position="85"/>
        <end position="106"/>
    </location>
</feature>
<dbReference type="InterPro" id="IPR006837">
    <property type="entry name" value="Divergent_DAC"/>
</dbReference>
<reference evidence="3" key="1">
    <citation type="submission" date="2016-10" db="EMBL/GenBank/DDBJ databases">
        <authorList>
            <person name="Varghese N."/>
            <person name="Submissions S."/>
        </authorList>
    </citation>
    <scope>NUCLEOTIDE SEQUENCE [LARGE SCALE GENOMIC DNA]</scope>
    <source>
        <strain evidence="3">DSM 10014</strain>
    </source>
</reference>
<accession>A0A1H2PZJ3</accession>
<name>A0A1H2PZJ3_9RHOB</name>
<gene>
    <name evidence="2" type="ORF">SAMN04488041_10114</name>
</gene>
<sequence length="550" mass="57091">MSRGFIGGILIGAVFSVGVAGVASFMVPMGPAPLQDTPVPSDAPDAERATNAPDIAEPPVVAADETPLTAAEDTNEDVITPEPEPVVEEPVVEEPVVEEPIVEPEPEIVPKAEVTPEVEAPVAQEAVQDTPLEDAPDVAASPETVEPEPQLEPQPEPEVAPTPQPAPQIAQDIDATAPVTVPDAAAPKITLDDPVLPNPMALAPMEPTEPDALGIETRTAPPVTADESVDTPVSPTPDTTPVSPTPDTDVATAPSAPDAQPEEAPADVVFGAPEQRTDGRPTIGTPAAITSERDTGVTINRLPTAQSGEQTAPEAQATAESPAIIRYGQPFANPEGKPLMSVLLMDVGSDLQGGEVGIAALRSFPYPLSFAVDVSLPDAAERMQTYRNEGFEVLAMVDLPQGAQPSDAETTLAVAFSRMPEVIGVLEGLGAGLQPDRATADQVTAILGQGGYGLVTQDKGLNTMPKLAVKEGVPAAPVFRDFDSKGQTPTVIRRFLDQAAFKAGIEGSVIMMGRMRPETISALLVWGLQDRASQVALAPVSAVLKNATPE</sequence>
<dbReference type="EMBL" id="FNNB01000001">
    <property type="protein sequence ID" value="SDW00251.1"/>
    <property type="molecule type" value="Genomic_DNA"/>
</dbReference>